<protein>
    <recommendedName>
        <fullName evidence="1">HVA22-like protein</fullName>
    </recommendedName>
</protein>
<dbReference type="Pfam" id="PF03134">
    <property type="entry name" value="TB2_DP1_HVA22"/>
    <property type="match status" value="1"/>
</dbReference>
<dbReference type="PANTHER" id="PTHR12300">
    <property type="entry name" value="HVA22-LIKE PROTEINS"/>
    <property type="match status" value="1"/>
</dbReference>
<dbReference type="OrthoDB" id="10009287at2759"/>
<dbReference type="GO" id="GO:0016020">
    <property type="term" value="C:membrane"/>
    <property type="evidence" value="ECO:0007669"/>
    <property type="project" value="UniProtKB-SubCell"/>
</dbReference>
<dbReference type="STRING" id="157652.A0A371E6F5"/>
<dbReference type="InterPro" id="IPR004345">
    <property type="entry name" value="TB2_DP1_HVA22"/>
</dbReference>
<reference evidence="3" key="1">
    <citation type="submission" date="2018-05" db="EMBL/GenBank/DDBJ databases">
        <title>Draft genome of Mucuna pruriens seed.</title>
        <authorList>
            <person name="Nnadi N.E."/>
            <person name="Vos R."/>
            <person name="Hasami M.H."/>
            <person name="Devisetty U.K."/>
            <person name="Aguiy J.C."/>
        </authorList>
    </citation>
    <scope>NUCLEOTIDE SEQUENCE [LARGE SCALE GENOMIC DNA]</scope>
    <source>
        <strain evidence="3">JCA_2017</strain>
    </source>
</reference>
<dbReference type="EMBL" id="QJKJ01016026">
    <property type="protein sequence ID" value="RDX61614.1"/>
    <property type="molecule type" value="Genomic_DNA"/>
</dbReference>
<dbReference type="PANTHER" id="PTHR12300:SF186">
    <property type="entry name" value="HVA22-LIKE PROTEIN"/>
    <property type="match status" value="1"/>
</dbReference>
<evidence type="ECO:0000256" key="1">
    <source>
        <dbReference type="RuleBase" id="RU362006"/>
    </source>
</evidence>
<evidence type="ECO:0000256" key="2">
    <source>
        <dbReference type="SAM" id="MobiDB-lite"/>
    </source>
</evidence>
<organism evidence="3 4">
    <name type="scientific">Mucuna pruriens</name>
    <name type="common">Velvet bean</name>
    <name type="synonym">Dolichos pruriens</name>
    <dbReference type="NCBI Taxonomy" id="157652"/>
    <lineage>
        <taxon>Eukaryota</taxon>
        <taxon>Viridiplantae</taxon>
        <taxon>Streptophyta</taxon>
        <taxon>Embryophyta</taxon>
        <taxon>Tracheophyta</taxon>
        <taxon>Spermatophyta</taxon>
        <taxon>Magnoliopsida</taxon>
        <taxon>eudicotyledons</taxon>
        <taxon>Gunneridae</taxon>
        <taxon>Pentapetalae</taxon>
        <taxon>rosids</taxon>
        <taxon>fabids</taxon>
        <taxon>Fabales</taxon>
        <taxon>Fabaceae</taxon>
        <taxon>Papilionoideae</taxon>
        <taxon>50 kb inversion clade</taxon>
        <taxon>NPAAA clade</taxon>
        <taxon>indigoferoid/millettioid clade</taxon>
        <taxon>Phaseoleae</taxon>
        <taxon>Mucuna</taxon>
    </lineage>
</organism>
<dbReference type="AlphaFoldDB" id="A0A371E6F5"/>
<sequence>MASLLDHLFVPHPRGNGSSTHLTVYSRNKKLKLACRIPIWYDVKLLTVAWLVLPQFEGASYLYDRFVREHIRKYITEREHHQDQQSKKSSNESKAKKKFVEFVTPKKVS</sequence>
<proteinExistence type="inferred from homology"/>
<gene>
    <name evidence="3" type="primary">HVA22</name>
    <name evidence="3" type="ORF">CR513_60139</name>
</gene>
<comment type="similarity">
    <text evidence="1">Belongs to the DP1 family.</text>
</comment>
<feature type="compositionally biased region" description="Basic and acidic residues" evidence="2">
    <location>
        <begin position="77"/>
        <end position="100"/>
    </location>
</feature>
<comment type="subcellular location">
    <subcellularLocation>
        <location evidence="1">Membrane</location>
        <topology evidence="1">Multi-pass membrane protein</topology>
    </subcellularLocation>
</comment>
<dbReference type="Proteomes" id="UP000257109">
    <property type="component" value="Unassembled WGS sequence"/>
</dbReference>
<comment type="caution">
    <text evidence="3">The sequence shown here is derived from an EMBL/GenBank/DDBJ whole genome shotgun (WGS) entry which is preliminary data.</text>
</comment>
<accession>A0A371E6F5</accession>
<name>A0A371E6F5_MUCPR</name>
<evidence type="ECO:0000313" key="4">
    <source>
        <dbReference type="Proteomes" id="UP000257109"/>
    </source>
</evidence>
<feature type="non-terminal residue" evidence="3">
    <location>
        <position position="1"/>
    </location>
</feature>
<feature type="region of interest" description="Disordered" evidence="2">
    <location>
        <begin position="77"/>
        <end position="109"/>
    </location>
</feature>
<evidence type="ECO:0000313" key="3">
    <source>
        <dbReference type="EMBL" id="RDX61614.1"/>
    </source>
</evidence>
<keyword evidence="4" id="KW-1185">Reference proteome</keyword>